<dbReference type="RefSeq" id="WP_084054214.1">
    <property type="nucleotide sequence ID" value="NZ_FWWT01000022.1"/>
</dbReference>
<evidence type="ECO:0000256" key="1">
    <source>
        <dbReference type="SAM" id="Phobius"/>
    </source>
</evidence>
<dbReference type="AlphaFoldDB" id="A0A1W1VQM7"/>
<keyword evidence="1" id="KW-1133">Transmembrane helix</keyword>
<evidence type="ECO:0000313" key="2">
    <source>
        <dbReference type="EMBL" id="SMB95530.1"/>
    </source>
</evidence>
<sequence>MKIIENHTLLVAVIPIIISLISLLISMISYYKNAPPIDIDIFEEALFYKGIIGYHNANMDFIPVIVASNDANGFELEFCIINIRIINPKNSPVSIFNLQVLDEKNNLLNYHKQIDIPYISEISKLIIIDKKQTNNTLGINLPYSHYTTIPGGCFAHLDIVIPINEITENDSKVIKVFFRDSRRTFLTVIKRKLKSNAKLKYPIHYKEINLSYPPKG</sequence>
<protein>
    <submittedName>
        <fullName evidence="2">Uncharacterized protein</fullName>
    </submittedName>
</protein>
<dbReference type="EMBL" id="FWWT01000022">
    <property type="protein sequence ID" value="SMB95530.1"/>
    <property type="molecule type" value="Genomic_DNA"/>
</dbReference>
<accession>A0A1W1VQM7</accession>
<keyword evidence="1" id="KW-0812">Transmembrane</keyword>
<organism evidence="2 3">
    <name type="scientific">Desulfonispora thiosulfatigenes DSM 11270</name>
    <dbReference type="NCBI Taxonomy" id="656914"/>
    <lineage>
        <taxon>Bacteria</taxon>
        <taxon>Bacillati</taxon>
        <taxon>Bacillota</taxon>
        <taxon>Clostridia</taxon>
        <taxon>Eubacteriales</taxon>
        <taxon>Peptococcaceae</taxon>
        <taxon>Desulfonispora</taxon>
    </lineage>
</organism>
<dbReference type="Proteomes" id="UP000192731">
    <property type="component" value="Unassembled WGS sequence"/>
</dbReference>
<name>A0A1W1VQM7_DESTI</name>
<proteinExistence type="predicted"/>
<keyword evidence="3" id="KW-1185">Reference proteome</keyword>
<keyword evidence="1" id="KW-0472">Membrane</keyword>
<gene>
    <name evidence="2" type="ORF">SAMN00017405_0423</name>
</gene>
<reference evidence="2 3" key="1">
    <citation type="submission" date="2017-04" db="EMBL/GenBank/DDBJ databases">
        <authorList>
            <person name="Afonso C.L."/>
            <person name="Miller P.J."/>
            <person name="Scott M.A."/>
            <person name="Spackman E."/>
            <person name="Goraichik I."/>
            <person name="Dimitrov K.M."/>
            <person name="Suarez D.L."/>
            <person name="Swayne D.E."/>
        </authorList>
    </citation>
    <scope>NUCLEOTIDE SEQUENCE [LARGE SCALE GENOMIC DNA]</scope>
    <source>
        <strain evidence="2 3">DSM 11270</strain>
    </source>
</reference>
<evidence type="ECO:0000313" key="3">
    <source>
        <dbReference type="Proteomes" id="UP000192731"/>
    </source>
</evidence>
<dbReference type="OrthoDB" id="9874056at2"/>
<feature type="transmembrane region" description="Helical" evidence="1">
    <location>
        <begin position="9"/>
        <end position="31"/>
    </location>
</feature>